<organism evidence="1 2">
    <name type="scientific">Chitiniphilus shinanonensis</name>
    <dbReference type="NCBI Taxonomy" id="553088"/>
    <lineage>
        <taxon>Bacteria</taxon>
        <taxon>Pseudomonadati</taxon>
        <taxon>Pseudomonadota</taxon>
        <taxon>Betaproteobacteria</taxon>
        <taxon>Neisseriales</taxon>
        <taxon>Chitinibacteraceae</taxon>
        <taxon>Chitiniphilus</taxon>
    </lineage>
</organism>
<evidence type="ECO:0008006" key="3">
    <source>
        <dbReference type="Google" id="ProtNLM"/>
    </source>
</evidence>
<gene>
    <name evidence="1" type="ORF">GCM10007860_05480</name>
</gene>
<comment type="caution">
    <text evidence="1">The sequence shown here is derived from an EMBL/GenBank/DDBJ whole genome shotgun (WGS) entry which is preliminary data.</text>
</comment>
<dbReference type="EMBL" id="BSOZ01000004">
    <property type="protein sequence ID" value="GLS03405.1"/>
    <property type="molecule type" value="Genomic_DNA"/>
</dbReference>
<sequence length="361" mass="40965">MSFDVLCYCYHVSHVLNLGRIPALLAARGARVRWFNAFPEASFPQPKSPGIDYAFDVPLEAVGAQEADLYLTPFVGQSAHFPKRARRVHFLVSLTSLDGVYDKGMFDHYDVIACAGRHHIDEFTALGRERRWSNKTLMPVGYPKLDGQRRQLAESGLTAPEVLTVVFAPTHAYYVNRGFSILNQYGEQLVASMLDDGIAVVFRPHMESWRDQDKPVVERIVARFQDHPRFTLDRSGNYFDTYARSHLMLTDISGTGFTYAFTFGRPALFFAPNTADEAGMRGIQFERRENIGLVVRSLDDVVPKLRLAQTHHAFLERQIADFSDWLLFNPGDSEQFFAEHVHQLLAPPGTMSNWPHLHHPA</sequence>
<dbReference type="InterPro" id="IPR043148">
    <property type="entry name" value="TagF_C"/>
</dbReference>
<evidence type="ECO:0000313" key="1">
    <source>
        <dbReference type="EMBL" id="GLS03405.1"/>
    </source>
</evidence>
<proteinExistence type="predicted"/>
<dbReference type="Proteomes" id="UP001156836">
    <property type="component" value="Unassembled WGS sequence"/>
</dbReference>
<reference evidence="2" key="1">
    <citation type="journal article" date="2019" name="Int. J. Syst. Evol. Microbiol.">
        <title>The Global Catalogue of Microorganisms (GCM) 10K type strain sequencing project: providing services to taxonomists for standard genome sequencing and annotation.</title>
        <authorList>
            <consortium name="The Broad Institute Genomics Platform"/>
            <consortium name="The Broad Institute Genome Sequencing Center for Infectious Disease"/>
            <person name="Wu L."/>
            <person name="Ma J."/>
        </authorList>
    </citation>
    <scope>NUCLEOTIDE SEQUENCE [LARGE SCALE GENOMIC DNA]</scope>
    <source>
        <strain evidence="2">NBRC 104970</strain>
    </source>
</reference>
<accession>A0ABQ6BN21</accession>
<name>A0ABQ6BN21_9NEIS</name>
<evidence type="ECO:0000313" key="2">
    <source>
        <dbReference type="Proteomes" id="UP001156836"/>
    </source>
</evidence>
<keyword evidence="2" id="KW-1185">Reference proteome</keyword>
<dbReference type="RefSeq" id="WP_018748002.1">
    <property type="nucleotide sequence ID" value="NZ_BSOZ01000004.1"/>
</dbReference>
<dbReference type="Gene3D" id="3.40.50.12580">
    <property type="match status" value="1"/>
</dbReference>
<protein>
    <recommendedName>
        <fullName evidence="3">CDP-glycerol:poly(Glycerophosphate) glycerophosphotransferase</fullName>
    </recommendedName>
</protein>